<reference evidence="1 2" key="1">
    <citation type="submission" date="2016-03" db="EMBL/GenBank/DDBJ databases">
        <title>EvidentialGene: Evidence-directed Construction of Genes on Genomes.</title>
        <authorList>
            <person name="Gilbert D.G."/>
            <person name="Choi J.-H."/>
            <person name="Mockaitis K."/>
            <person name="Colbourne J."/>
            <person name="Pfrender M."/>
        </authorList>
    </citation>
    <scope>NUCLEOTIDE SEQUENCE [LARGE SCALE GENOMIC DNA]</scope>
    <source>
        <strain evidence="1 2">Xinb3</strain>
        <tissue evidence="1">Complete organism</tissue>
    </source>
</reference>
<comment type="caution">
    <text evidence="1">The sequence shown here is derived from an EMBL/GenBank/DDBJ whole genome shotgun (WGS) entry which is preliminary data.</text>
</comment>
<dbReference type="AlphaFoldDB" id="A0A164TSF3"/>
<evidence type="ECO:0000313" key="2">
    <source>
        <dbReference type="Proteomes" id="UP000076858"/>
    </source>
</evidence>
<accession>A0A164TSF3</accession>
<dbReference type="EMBL" id="LRGB01001730">
    <property type="protein sequence ID" value="KZS10710.1"/>
    <property type="molecule type" value="Genomic_DNA"/>
</dbReference>
<organism evidence="1 2">
    <name type="scientific">Daphnia magna</name>
    <dbReference type="NCBI Taxonomy" id="35525"/>
    <lineage>
        <taxon>Eukaryota</taxon>
        <taxon>Metazoa</taxon>
        <taxon>Ecdysozoa</taxon>
        <taxon>Arthropoda</taxon>
        <taxon>Crustacea</taxon>
        <taxon>Branchiopoda</taxon>
        <taxon>Diplostraca</taxon>
        <taxon>Cladocera</taxon>
        <taxon>Anomopoda</taxon>
        <taxon>Daphniidae</taxon>
        <taxon>Daphnia</taxon>
    </lineage>
</organism>
<protein>
    <submittedName>
        <fullName evidence="1">Uncharacterized protein</fullName>
    </submittedName>
</protein>
<sequence>MNTGIITSRAKTGTTPKNQHETFLTDVLFIPALSFPPPPQDFRTGTPVERARAMMVVDEDIYHAHLLRPYGALSCTLRDFFHRPPSRFFEKFIDLKMTAPQQMTALILFGKARYIQKKKGLTEMKGM</sequence>
<proteinExistence type="predicted"/>
<keyword evidence="2" id="KW-1185">Reference proteome</keyword>
<evidence type="ECO:0000313" key="1">
    <source>
        <dbReference type="EMBL" id="KZS10710.1"/>
    </source>
</evidence>
<dbReference type="Proteomes" id="UP000076858">
    <property type="component" value="Unassembled WGS sequence"/>
</dbReference>
<gene>
    <name evidence="1" type="ORF">APZ42_024760</name>
</gene>
<name>A0A164TSF3_9CRUS</name>